<dbReference type="UniPathway" id="UPA00241">
    <property type="reaction ID" value="UER00355"/>
</dbReference>
<evidence type="ECO:0000256" key="2">
    <source>
        <dbReference type="ARBA" id="ARBA00022679"/>
    </source>
</evidence>
<dbReference type="PANTHER" id="PTHR21342">
    <property type="entry name" value="PHOSPHOPANTETHEINE ADENYLYLTRANSFERASE"/>
    <property type="match status" value="1"/>
</dbReference>
<feature type="binding site" evidence="9">
    <location>
        <begin position="121"/>
        <end position="127"/>
    </location>
    <ligand>
        <name>ATP</name>
        <dbReference type="ChEBI" id="CHEBI:30616"/>
    </ligand>
</feature>
<keyword evidence="4 9" id="KW-0547">Nucleotide-binding</keyword>
<dbReference type="GO" id="GO:0004595">
    <property type="term" value="F:pantetheine-phosphate adenylyltransferase activity"/>
    <property type="evidence" value="ECO:0007669"/>
    <property type="project" value="UniProtKB-UniRule"/>
</dbReference>
<keyword evidence="3 9" id="KW-0548">Nucleotidyltransferase</keyword>
<dbReference type="NCBIfam" id="TIGR01510">
    <property type="entry name" value="coaD_prev_kdtB"/>
    <property type="match status" value="1"/>
</dbReference>
<comment type="pathway">
    <text evidence="9">Cofactor biosynthesis; coenzyme A biosynthesis; CoA from (R)-pantothenate: step 4/5.</text>
</comment>
<name>A0A239WU71_9ACTN</name>
<dbReference type="eggNOG" id="COG0669">
    <property type="taxonomic scope" value="Bacteria"/>
</dbReference>
<dbReference type="AlphaFoldDB" id="A0A239WU71"/>
<proteinExistence type="inferred from homology"/>
<comment type="subcellular location">
    <subcellularLocation>
        <location evidence="9">Cytoplasm</location>
    </subcellularLocation>
</comment>
<evidence type="ECO:0000256" key="6">
    <source>
        <dbReference type="ARBA" id="ARBA00022842"/>
    </source>
</evidence>
<dbReference type="PRINTS" id="PR01020">
    <property type="entry name" value="LPSBIOSNTHSS"/>
</dbReference>
<comment type="subunit">
    <text evidence="9">Homohexamer.</text>
</comment>
<dbReference type="EMBL" id="LT906441">
    <property type="protein sequence ID" value="SNV37706.1"/>
    <property type="molecule type" value="Genomic_DNA"/>
</dbReference>
<feature type="binding site" evidence="9">
    <location>
        <position position="40"/>
    </location>
    <ligand>
        <name>substrate</name>
    </ligand>
</feature>
<keyword evidence="6 9" id="KW-0460">Magnesium</keyword>
<feature type="binding site" evidence="9">
    <location>
        <position position="8"/>
    </location>
    <ligand>
        <name>substrate</name>
    </ligand>
</feature>
<feature type="binding site" evidence="9">
    <location>
        <begin position="87"/>
        <end position="89"/>
    </location>
    <ligand>
        <name>ATP</name>
        <dbReference type="ChEBI" id="CHEBI:30616"/>
    </ligand>
</feature>
<dbReference type="HAMAP" id="MF_00151">
    <property type="entry name" value="PPAT_bact"/>
    <property type="match status" value="1"/>
</dbReference>
<dbReference type="GO" id="GO:0015937">
    <property type="term" value="P:coenzyme A biosynthetic process"/>
    <property type="evidence" value="ECO:0007669"/>
    <property type="project" value="UniProtKB-UniRule"/>
</dbReference>
<keyword evidence="7 9" id="KW-0173">Coenzyme A biosynthesis</keyword>
<feature type="binding site" evidence="9">
    <location>
        <position position="16"/>
    </location>
    <ligand>
        <name>ATP</name>
        <dbReference type="ChEBI" id="CHEBI:30616"/>
    </ligand>
</feature>
<evidence type="ECO:0000256" key="8">
    <source>
        <dbReference type="ARBA" id="ARBA00029346"/>
    </source>
</evidence>
<comment type="function">
    <text evidence="9">Reversibly transfers an adenylyl group from ATP to 4'-phosphopantetheine, yielding dephospho-CoA (dPCoA) and pyrophosphate.</text>
</comment>
<evidence type="ECO:0000256" key="3">
    <source>
        <dbReference type="ARBA" id="ARBA00022695"/>
    </source>
</evidence>
<dbReference type="InterPro" id="IPR014729">
    <property type="entry name" value="Rossmann-like_a/b/a_fold"/>
</dbReference>
<feature type="binding site" evidence="9">
    <location>
        <position position="97"/>
    </location>
    <ligand>
        <name>ATP</name>
        <dbReference type="ChEBI" id="CHEBI:30616"/>
    </ligand>
</feature>
<comment type="catalytic activity">
    <reaction evidence="8 9">
        <text>(R)-4'-phosphopantetheine + ATP + H(+) = 3'-dephospho-CoA + diphosphate</text>
        <dbReference type="Rhea" id="RHEA:19801"/>
        <dbReference type="ChEBI" id="CHEBI:15378"/>
        <dbReference type="ChEBI" id="CHEBI:30616"/>
        <dbReference type="ChEBI" id="CHEBI:33019"/>
        <dbReference type="ChEBI" id="CHEBI:57328"/>
        <dbReference type="ChEBI" id="CHEBI:61723"/>
        <dbReference type="EC" id="2.7.7.3"/>
    </reaction>
</comment>
<organism evidence="11 12">
    <name type="scientific">Cutibacterium granulosum</name>
    <dbReference type="NCBI Taxonomy" id="33011"/>
    <lineage>
        <taxon>Bacteria</taxon>
        <taxon>Bacillati</taxon>
        <taxon>Actinomycetota</taxon>
        <taxon>Actinomycetes</taxon>
        <taxon>Propionibacteriales</taxon>
        <taxon>Propionibacteriaceae</taxon>
        <taxon>Cutibacterium</taxon>
    </lineage>
</organism>
<dbReference type="PANTHER" id="PTHR21342:SF1">
    <property type="entry name" value="PHOSPHOPANTETHEINE ADENYLYLTRANSFERASE"/>
    <property type="match status" value="1"/>
</dbReference>
<dbReference type="GO" id="GO:0005737">
    <property type="term" value="C:cytoplasm"/>
    <property type="evidence" value="ECO:0007669"/>
    <property type="project" value="UniProtKB-SubCell"/>
</dbReference>
<feature type="site" description="Transition state stabilizer" evidence="9">
    <location>
        <position position="16"/>
    </location>
</feature>
<evidence type="ECO:0000256" key="1">
    <source>
        <dbReference type="ARBA" id="ARBA00022490"/>
    </source>
</evidence>
<accession>A0A239WU71</accession>
<dbReference type="Gene3D" id="3.40.50.620">
    <property type="entry name" value="HUPs"/>
    <property type="match status" value="1"/>
</dbReference>
<evidence type="ECO:0000256" key="4">
    <source>
        <dbReference type="ARBA" id="ARBA00022741"/>
    </source>
</evidence>
<protein>
    <recommendedName>
        <fullName evidence="9">Phosphopantetheine adenylyltransferase</fullName>
        <ecNumber evidence="9">2.7.7.3</ecNumber>
    </recommendedName>
    <alternativeName>
        <fullName evidence="9">Dephospho-CoA pyrophosphorylase</fullName>
    </alternativeName>
    <alternativeName>
        <fullName evidence="9">Pantetheine-phosphate adenylyltransferase</fullName>
        <shortName evidence="9">PPAT</shortName>
    </alternativeName>
</protein>
<dbReference type="GO" id="GO:0005524">
    <property type="term" value="F:ATP binding"/>
    <property type="evidence" value="ECO:0007669"/>
    <property type="project" value="UniProtKB-KW"/>
</dbReference>
<keyword evidence="1 9" id="KW-0963">Cytoplasm</keyword>
<reference evidence="11 12" key="1">
    <citation type="submission" date="2017-06" db="EMBL/GenBank/DDBJ databases">
        <authorList>
            <consortium name="Pathogen Informatics"/>
        </authorList>
    </citation>
    <scope>NUCLEOTIDE SEQUENCE [LARGE SCALE GENOMIC DNA]</scope>
    <source>
        <strain evidence="11 12">NCTC11865</strain>
    </source>
</reference>
<sequence length="168" mass="18025">MKAVFSGSFDPITRGHVDIVTRARNLVDEVIVGVAVNTAKNGIFSMDERVSLVRDAVKDIPQVSVHLVDGLLVDFCRAHGADVIVRGLRFGGDFDYELQMAHLNKEMSGIETILLPAGREFGTISSSMIRSAASYGGDVSAFVTPTVTEALRRKFGSGVLGGEPGRDE</sequence>
<feature type="binding site" evidence="9">
    <location>
        <position position="72"/>
    </location>
    <ligand>
        <name>substrate</name>
    </ligand>
</feature>
<dbReference type="InterPro" id="IPR004821">
    <property type="entry name" value="Cyt_trans-like"/>
</dbReference>
<feature type="domain" description="Cytidyltransferase-like" evidence="10">
    <location>
        <begin position="4"/>
        <end position="131"/>
    </location>
</feature>
<evidence type="ECO:0000259" key="10">
    <source>
        <dbReference type="Pfam" id="PF01467"/>
    </source>
</evidence>
<dbReference type="CDD" id="cd02163">
    <property type="entry name" value="PPAT"/>
    <property type="match status" value="1"/>
</dbReference>
<gene>
    <name evidence="9 11" type="primary">coaD</name>
    <name evidence="11" type="ORF">SAMEA4412665_01566</name>
</gene>
<feature type="binding site" evidence="9">
    <location>
        <begin position="8"/>
        <end position="9"/>
    </location>
    <ligand>
        <name>ATP</name>
        <dbReference type="ChEBI" id="CHEBI:30616"/>
    </ligand>
</feature>
<evidence type="ECO:0000256" key="7">
    <source>
        <dbReference type="ARBA" id="ARBA00022993"/>
    </source>
</evidence>
<dbReference type="NCBIfam" id="TIGR00125">
    <property type="entry name" value="cyt_tran_rel"/>
    <property type="match status" value="1"/>
</dbReference>
<dbReference type="KEGG" id="cgrn:4412665_01566"/>
<evidence type="ECO:0000313" key="11">
    <source>
        <dbReference type="EMBL" id="SNV37706.1"/>
    </source>
</evidence>
<evidence type="ECO:0000313" key="12">
    <source>
        <dbReference type="Proteomes" id="UP000215332"/>
    </source>
</evidence>
<dbReference type="Proteomes" id="UP000215332">
    <property type="component" value="Chromosome 1"/>
</dbReference>
<evidence type="ECO:0000256" key="9">
    <source>
        <dbReference type="HAMAP-Rule" id="MF_00151"/>
    </source>
</evidence>
<dbReference type="GeneID" id="85154111"/>
<dbReference type="SUPFAM" id="SSF52374">
    <property type="entry name" value="Nucleotidylyl transferase"/>
    <property type="match status" value="1"/>
</dbReference>
<comment type="similarity">
    <text evidence="9">Belongs to the bacterial CoaD family.</text>
</comment>
<dbReference type="RefSeq" id="WP_021104683.1">
    <property type="nucleotide sequence ID" value="NZ_AP026710.1"/>
</dbReference>
<feature type="binding site" evidence="9">
    <location>
        <position position="86"/>
    </location>
    <ligand>
        <name>substrate</name>
    </ligand>
</feature>
<dbReference type="Pfam" id="PF01467">
    <property type="entry name" value="CTP_transf_like"/>
    <property type="match status" value="1"/>
</dbReference>
<keyword evidence="5 9" id="KW-0067">ATP-binding</keyword>
<dbReference type="EC" id="2.7.7.3" evidence="9"/>
<keyword evidence="2 9" id="KW-0808">Transferase</keyword>
<comment type="cofactor">
    <cofactor evidence="9">
        <name>Mg(2+)</name>
        <dbReference type="ChEBI" id="CHEBI:18420"/>
    </cofactor>
</comment>
<dbReference type="InterPro" id="IPR001980">
    <property type="entry name" value="PPAT"/>
</dbReference>
<evidence type="ECO:0000256" key="5">
    <source>
        <dbReference type="ARBA" id="ARBA00022840"/>
    </source>
</evidence>